<dbReference type="SUPFAM" id="SSF55021">
    <property type="entry name" value="ACT-like"/>
    <property type="match status" value="2"/>
</dbReference>
<evidence type="ECO:0000313" key="7">
    <source>
        <dbReference type="EMBL" id="SVA11644.1"/>
    </source>
</evidence>
<keyword evidence="4" id="KW-0028">Amino-acid biosynthesis</keyword>
<dbReference type="InterPro" id="IPR002912">
    <property type="entry name" value="ACT_dom"/>
</dbReference>
<dbReference type="InterPro" id="IPR039557">
    <property type="entry name" value="AHAS_ACT"/>
</dbReference>
<dbReference type="AlphaFoldDB" id="A0A381T7C4"/>
<organism evidence="7">
    <name type="scientific">marine metagenome</name>
    <dbReference type="NCBI Taxonomy" id="408172"/>
    <lineage>
        <taxon>unclassified sequences</taxon>
        <taxon>metagenomes</taxon>
        <taxon>ecological metagenomes</taxon>
    </lineage>
</organism>
<dbReference type="GO" id="GO:1990610">
    <property type="term" value="F:acetolactate synthase regulator activity"/>
    <property type="evidence" value="ECO:0007669"/>
    <property type="project" value="InterPro"/>
</dbReference>
<dbReference type="PROSITE" id="PS51671">
    <property type="entry name" value="ACT"/>
    <property type="match status" value="1"/>
</dbReference>
<dbReference type="GO" id="GO:0009097">
    <property type="term" value="P:isoleucine biosynthetic process"/>
    <property type="evidence" value="ECO:0007669"/>
    <property type="project" value="UniProtKB-UniPathway"/>
</dbReference>
<dbReference type="UniPathway" id="UPA00049">
    <property type="reaction ID" value="UER00059"/>
</dbReference>
<feature type="domain" description="ACT" evidence="6">
    <location>
        <begin position="1"/>
        <end position="71"/>
    </location>
</feature>
<name>A0A381T7C4_9ZZZZ</name>
<evidence type="ECO:0000256" key="5">
    <source>
        <dbReference type="ARBA" id="ARBA00023304"/>
    </source>
</evidence>
<dbReference type="InterPro" id="IPR054480">
    <property type="entry name" value="AHAS_small-like_ACT"/>
</dbReference>
<dbReference type="GO" id="GO:0005829">
    <property type="term" value="C:cytosol"/>
    <property type="evidence" value="ECO:0007669"/>
    <property type="project" value="TreeGrafter"/>
</dbReference>
<dbReference type="PANTHER" id="PTHR30239">
    <property type="entry name" value="ACETOLACTATE SYNTHASE SMALL SUBUNIT"/>
    <property type="match status" value="1"/>
</dbReference>
<gene>
    <name evidence="7" type="ORF">METZ01_LOCUS64498</name>
</gene>
<dbReference type="InterPro" id="IPR004789">
    <property type="entry name" value="Acetalactate_synth_ssu"/>
</dbReference>
<dbReference type="InterPro" id="IPR045865">
    <property type="entry name" value="ACT-like_dom_sf"/>
</dbReference>
<sequence>MVEDRAGVLNRISSMFRRRGYNISSLAVGKSESAGLSRMTFVVDGDAKTVEMVVKNLHKLVEVIKVSDISEENAVSRELALIRVKCDVATRSEIMQIVDIFRAKIVDVSQDTLIVEVTGNEDKVNSLVDLLDSFGVFEVMRTGTVAMSRGASFEQDKSMNSPRILENAS</sequence>
<comment type="similarity">
    <text evidence="3">Belongs to the acetolactate synthase small subunit family.</text>
</comment>
<keyword evidence="5" id="KW-0100">Branched-chain amino acid biosynthesis</keyword>
<evidence type="ECO:0000259" key="6">
    <source>
        <dbReference type="PROSITE" id="PS51671"/>
    </source>
</evidence>
<dbReference type="GO" id="GO:0009099">
    <property type="term" value="P:L-valine biosynthetic process"/>
    <property type="evidence" value="ECO:0007669"/>
    <property type="project" value="UniProtKB-UniPathway"/>
</dbReference>
<evidence type="ECO:0000256" key="2">
    <source>
        <dbReference type="ARBA" id="ARBA00005025"/>
    </source>
</evidence>
<dbReference type="NCBIfam" id="TIGR00119">
    <property type="entry name" value="acolac_sm"/>
    <property type="match status" value="1"/>
</dbReference>
<comment type="pathway">
    <text evidence="2">Amino-acid biosynthesis; L-valine biosynthesis; L-valine from pyruvate: step 1/4.</text>
</comment>
<dbReference type="Gene3D" id="3.30.70.1150">
    <property type="entry name" value="ACT-like. Chain A, domain 2"/>
    <property type="match status" value="1"/>
</dbReference>
<dbReference type="InterPro" id="IPR019455">
    <property type="entry name" value="Acetolactate_synth_ssu_C"/>
</dbReference>
<reference evidence="7" key="1">
    <citation type="submission" date="2018-05" db="EMBL/GenBank/DDBJ databases">
        <authorList>
            <person name="Lanie J.A."/>
            <person name="Ng W.-L."/>
            <person name="Kazmierczak K.M."/>
            <person name="Andrzejewski T.M."/>
            <person name="Davidsen T.M."/>
            <person name="Wayne K.J."/>
            <person name="Tettelin H."/>
            <person name="Glass J.I."/>
            <person name="Rusch D."/>
            <person name="Podicherti R."/>
            <person name="Tsui H.-C.T."/>
            <person name="Winkler M.E."/>
        </authorList>
    </citation>
    <scope>NUCLEOTIDE SEQUENCE</scope>
</reference>
<dbReference type="InterPro" id="IPR027271">
    <property type="entry name" value="Acetolactate_synth/TF_NikR_C"/>
</dbReference>
<evidence type="ECO:0000256" key="1">
    <source>
        <dbReference type="ARBA" id="ARBA00004974"/>
    </source>
</evidence>
<evidence type="ECO:0000256" key="4">
    <source>
        <dbReference type="ARBA" id="ARBA00022605"/>
    </source>
</evidence>
<evidence type="ECO:0000256" key="3">
    <source>
        <dbReference type="ARBA" id="ARBA00006341"/>
    </source>
</evidence>
<dbReference type="PANTHER" id="PTHR30239:SF0">
    <property type="entry name" value="ACETOLACTATE SYNTHASE SMALL SUBUNIT 1, CHLOROPLASTIC"/>
    <property type="match status" value="1"/>
</dbReference>
<dbReference type="GO" id="GO:0003984">
    <property type="term" value="F:acetolactate synthase activity"/>
    <property type="evidence" value="ECO:0007669"/>
    <property type="project" value="TreeGrafter"/>
</dbReference>
<dbReference type="NCBIfam" id="NF008864">
    <property type="entry name" value="PRK11895.1"/>
    <property type="match status" value="1"/>
</dbReference>
<dbReference type="FunFam" id="3.30.70.1150:FF:000001">
    <property type="entry name" value="Acetolactate synthase small subunit"/>
    <property type="match status" value="1"/>
</dbReference>
<dbReference type="EMBL" id="UINC01004083">
    <property type="protein sequence ID" value="SVA11644.1"/>
    <property type="molecule type" value="Genomic_DNA"/>
</dbReference>
<dbReference type="Pfam" id="PF22629">
    <property type="entry name" value="ACT_AHAS_ss"/>
    <property type="match status" value="1"/>
</dbReference>
<dbReference type="CDD" id="cd04878">
    <property type="entry name" value="ACT_AHAS"/>
    <property type="match status" value="1"/>
</dbReference>
<proteinExistence type="inferred from homology"/>
<dbReference type="Pfam" id="PF10369">
    <property type="entry name" value="ALS_ss_C"/>
    <property type="match status" value="1"/>
</dbReference>
<protein>
    <recommendedName>
        <fullName evidence="6">ACT domain-containing protein</fullName>
    </recommendedName>
</protein>
<dbReference type="UniPathway" id="UPA00047">
    <property type="reaction ID" value="UER00055"/>
</dbReference>
<comment type="pathway">
    <text evidence="1">Amino-acid biosynthesis; L-isoleucine biosynthesis; L-isoleucine from 2-oxobutanoate: step 1/4.</text>
</comment>
<accession>A0A381T7C4</accession>
<dbReference type="Gene3D" id="3.30.70.260">
    <property type="match status" value="1"/>
</dbReference>